<dbReference type="GeneID" id="97296954"/>
<accession>A0A6N9U7L8</accession>
<dbReference type="EMBL" id="JAAGLQ010000648">
    <property type="protein sequence ID" value="NEA19830.1"/>
    <property type="molecule type" value="Genomic_DNA"/>
</dbReference>
<name>A0A6N9U7L8_STRHA</name>
<dbReference type="InterPro" id="IPR046193">
    <property type="entry name" value="DUF6221"/>
</dbReference>
<comment type="caution">
    <text evidence="1">The sequence shown here is derived from an EMBL/GenBank/DDBJ whole genome shotgun (WGS) entry which is preliminary data.</text>
</comment>
<reference evidence="1 2" key="1">
    <citation type="submission" date="2020-01" db="EMBL/GenBank/DDBJ databases">
        <title>Insect and environment-associated Actinomycetes.</title>
        <authorList>
            <person name="Currrie C."/>
            <person name="Chevrette M."/>
            <person name="Carlson C."/>
            <person name="Stubbendieck R."/>
            <person name="Wendt-Pienkowski E."/>
        </authorList>
    </citation>
    <scope>NUCLEOTIDE SEQUENCE [LARGE SCALE GENOMIC DNA]</scope>
    <source>
        <strain evidence="1 2">SID11342</strain>
    </source>
</reference>
<sequence>MNSLAAFYRARLDEDEAGVRDCIESGEPNVGGFDLADIAAKRRILARHAQCGSGIGYCDDGGHAWDEDDVPGGGCPDVADLARPYASHPDYRADWSPE</sequence>
<protein>
    <submittedName>
        <fullName evidence="1">Uncharacterized protein</fullName>
    </submittedName>
</protein>
<evidence type="ECO:0000313" key="2">
    <source>
        <dbReference type="Proteomes" id="UP000471293"/>
    </source>
</evidence>
<dbReference type="Pfam" id="PF19730">
    <property type="entry name" value="DUF6221"/>
    <property type="match status" value="1"/>
</dbReference>
<dbReference type="Proteomes" id="UP000471293">
    <property type="component" value="Unassembled WGS sequence"/>
</dbReference>
<dbReference type="AlphaFoldDB" id="A0A6N9U7L8"/>
<organism evidence="1 2">
    <name type="scientific">Streptomyces halstedii</name>
    <dbReference type="NCBI Taxonomy" id="1944"/>
    <lineage>
        <taxon>Bacteria</taxon>
        <taxon>Bacillati</taxon>
        <taxon>Actinomycetota</taxon>
        <taxon>Actinomycetes</taxon>
        <taxon>Kitasatosporales</taxon>
        <taxon>Streptomycetaceae</taxon>
        <taxon>Streptomyces</taxon>
    </lineage>
</organism>
<proteinExistence type="predicted"/>
<gene>
    <name evidence="1" type="ORF">G3I29_31135</name>
</gene>
<evidence type="ECO:0000313" key="1">
    <source>
        <dbReference type="EMBL" id="NEA19830.1"/>
    </source>
</evidence>
<dbReference type="RefSeq" id="WP_164349384.1">
    <property type="nucleotide sequence ID" value="NZ_CP109044.1"/>
</dbReference>